<evidence type="ECO:0000256" key="1">
    <source>
        <dbReference type="ARBA" id="ARBA00006484"/>
    </source>
</evidence>
<dbReference type="OrthoDB" id="158573at2"/>
<dbReference type="PATRIC" id="fig|1618207.4.peg.3025"/>
<dbReference type="AlphaFoldDB" id="A0A0D4C214"/>
<dbReference type="InterPro" id="IPR002347">
    <property type="entry name" value="SDR_fam"/>
</dbReference>
<evidence type="ECO:0000256" key="3">
    <source>
        <dbReference type="ARBA" id="ARBA00023002"/>
    </source>
</evidence>
<evidence type="ECO:0000256" key="2">
    <source>
        <dbReference type="ARBA" id="ARBA00022857"/>
    </source>
</evidence>
<keyword evidence="2" id="KW-0521">NADP</keyword>
<name>A0A0D4C214_9MICC</name>
<dbReference type="GO" id="GO:0016491">
    <property type="term" value="F:oxidoreductase activity"/>
    <property type="evidence" value="ECO:0007669"/>
    <property type="project" value="UniProtKB-KW"/>
</dbReference>
<sequence>MHALITGASRGIGRGIAEHLASQGWHLLISGRNLESLEEARQALLSLGAAQVLTVPAEMASDQDLQAILDAQSAWSSRLDALILSAGVGTAGTVAEYPSHRYDKTFAVDVRAPFKLIQGTLPALRAAAAARPEIGAKVIALASIAGVHAEPGLAAYGAAKAALISLIAGLNAEESASGVSGTALSPGYVDTEMSAWTRQTIPQQSMIPVSDLVEIVAALLRMSPRTVLSNIVLNRAGEHGGRA</sequence>
<dbReference type="HOGENOM" id="CLU_010194_2_10_11"/>
<dbReference type="RefSeq" id="WP_045076314.1">
    <property type="nucleotide sequence ID" value="NZ_CP011005.1"/>
</dbReference>
<dbReference type="EMBL" id="CP011005">
    <property type="protein sequence ID" value="AJT42455.1"/>
    <property type="molecule type" value="Genomic_DNA"/>
</dbReference>
<dbReference type="STRING" id="1618207.UM93_14855"/>
<proteinExistence type="inferred from homology"/>
<evidence type="ECO:0000313" key="4">
    <source>
        <dbReference type="EMBL" id="AJT42455.1"/>
    </source>
</evidence>
<protein>
    <submittedName>
        <fullName evidence="4">Short-chain dehydrogenase</fullName>
    </submittedName>
</protein>
<dbReference type="KEGG" id="ari:UM93_14855"/>
<gene>
    <name evidence="4" type="ORF">UM93_14855</name>
</gene>
<evidence type="ECO:0000313" key="5">
    <source>
        <dbReference type="Proteomes" id="UP000061839"/>
    </source>
</evidence>
<keyword evidence="3" id="KW-0560">Oxidoreductase</keyword>
<keyword evidence="5" id="KW-1185">Reference proteome</keyword>
<dbReference type="Proteomes" id="UP000061839">
    <property type="component" value="Chromosome"/>
</dbReference>
<organism evidence="4 5">
    <name type="scientific">Psychromicrobium lacuslunae</name>
    <dbReference type="NCBI Taxonomy" id="1618207"/>
    <lineage>
        <taxon>Bacteria</taxon>
        <taxon>Bacillati</taxon>
        <taxon>Actinomycetota</taxon>
        <taxon>Actinomycetes</taxon>
        <taxon>Micrococcales</taxon>
        <taxon>Micrococcaceae</taxon>
        <taxon>Psychromicrobium</taxon>
    </lineage>
</organism>
<dbReference type="SUPFAM" id="SSF51735">
    <property type="entry name" value="NAD(P)-binding Rossmann-fold domains"/>
    <property type="match status" value="1"/>
</dbReference>
<accession>A0A0D4C214</accession>
<dbReference type="PANTHER" id="PTHR43618:SF8">
    <property type="entry name" value="7ALPHA-HYDROXYSTEROID DEHYDROGENASE"/>
    <property type="match status" value="1"/>
</dbReference>
<reference evidence="4 5" key="1">
    <citation type="journal article" date="2015" name="Genome Announc.">
        <title>Complete Genome Sequencing of Protease-Producing Novel Arthrobacter sp. Strain IHBB 11108 Using PacBio Single-Molecule Real-Time Sequencing Technology.</title>
        <authorList>
            <person name="Kiran S."/>
            <person name="Swarnkar M.K."/>
            <person name="Pal M."/>
            <person name="Thakur R."/>
            <person name="Tewari R."/>
            <person name="Singh A.K."/>
            <person name="Gulati A."/>
        </authorList>
    </citation>
    <scope>NUCLEOTIDE SEQUENCE [LARGE SCALE GENOMIC DNA]</scope>
    <source>
        <strain evidence="4 5">IHBB 11108</strain>
    </source>
</reference>
<dbReference type="InterPro" id="IPR036291">
    <property type="entry name" value="NAD(P)-bd_dom_sf"/>
</dbReference>
<dbReference type="Gene3D" id="3.40.50.720">
    <property type="entry name" value="NAD(P)-binding Rossmann-like Domain"/>
    <property type="match status" value="1"/>
</dbReference>
<dbReference type="CDD" id="cd05233">
    <property type="entry name" value="SDR_c"/>
    <property type="match status" value="1"/>
</dbReference>
<dbReference type="PANTHER" id="PTHR43618">
    <property type="entry name" value="7-ALPHA-HYDROXYSTEROID DEHYDROGENASE"/>
    <property type="match status" value="1"/>
</dbReference>
<dbReference type="PRINTS" id="PR00081">
    <property type="entry name" value="GDHRDH"/>
</dbReference>
<comment type="similarity">
    <text evidence="1">Belongs to the short-chain dehydrogenases/reductases (SDR) family.</text>
</comment>
<dbReference type="InterPro" id="IPR052178">
    <property type="entry name" value="Sec_Metab_Biosynth_SDR"/>
</dbReference>
<dbReference type="Pfam" id="PF00106">
    <property type="entry name" value="adh_short"/>
    <property type="match status" value="1"/>
</dbReference>